<organism evidence="6 7">
    <name type="scientific">Dreissena polymorpha</name>
    <name type="common">Zebra mussel</name>
    <name type="synonym">Mytilus polymorpha</name>
    <dbReference type="NCBI Taxonomy" id="45954"/>
    <lineage>
        <taxon>Eukaryota</taxon>
        <taxon>Metazoa</taxon>
        <taxon>Spiralia</taxon>
        <taxon>Lophotrochozoa</taxon>
        <taxon>Mollusca</taxon>
        <taxon>Bivalvia</taxon>
        <taxon>Autobranchia</taxon>
        <taxon>Heteroconchia</taxon>
        <taxon>Euheterodonta</taxon>
        <taxon>Imparidentia</taxon>
        <taxon>Neoheterodontei</taxon>
        <taxon>Myida</taxon>
        <taxon>Dreissenoidea</taxon>
        <taxon>Dreissenidae</taxon>
        <taxon>Dreissena</taxon>
    </lineage>
</organism>
<feature type="domain" description="IRG-type G" evidence="5">
    <location>
        <begin position="41"/>
        <end position="228"/>
    </location>
</feature>
<dbReference type="GO" id="GO:0016020">
    <property type="term" value="C:membrane"/>
    <property type="evidence" value="ECO:0007669"/>
    <property type="project" value="InterPro"/>
</dbReference>
<evidence type="ECO:0000259" key="5">
    <source>
        <dbReference type="PROSITE" id="PS51716"/>
    </source>
</evidence>
<keyword evidence="3" id="KW-0378">Hydrolase</keyword>
<dbReference type="PROSITE" id="PS51716">
    <property type="entry name" value="G_IRG"/>
    <property type="match status" value="1"/>
</dbReference>
<dbReference type="EMBL" id="JAIWYP010000012">
    <property type="protein sequence ID" value="KAH3726391.1"/>
    <property type="molecule type" value="Genomic_DNA"/>
</dbReference>
<evidence type="ECO:0000256" key="2">
    <source>
        <dbReference type="ARBA" id="ARBA00022741"/>
    </source>
</evidence>
<evidence type="ECO:0000256" key="3">
    <source>
        <dbReference type="ARBA" id="ARBA00022801"/>
    </source>
</evidence>
<reference evidence="6" key="2">
    <citation type="submission" date="2020-11" db="EMBL/GenBank/DDBJ databases">
        <authorList>
            <person name="McCartney M.A."/>
            <person name="Auch B."/>
            <person name="Kono T."/>
            <person name="Mallez S."/>
            <person name="Becker A."/>
            <person name="Gohl D.M."/>
            <person name="Silverstein K.A.T."/>
            <person name="Koren S."/>
            <person name="Bechman K.B."/>
            <person name="Herman A."/>
            <person name="Abrahante J.E."/>
            <person name="Garbe J."/>
        </authorList>
    </citation>
    <scope>NUCLEOTIDE SEQUENCE</scope>
    <source>
        <strain evidence="6">Duluth1</strain>
        <tissue evidence="6">Whole animal</tissue>
    </source>
</reference>
<dbReference type="Proteomes" id="UP000828390">
    <property type="component" value="Unassembled WGS sequence"/>
</dbReference>
<evidence type="ECO:0000256" key="4">
    <source>
        <dbReference type="ARBA" id="ARBA00023134"/>
    </source>
</evidence>
<proteinExistence type="inferred from homology"/>
<dbReference type="PANTHER" id="PTHR32341">
    <property type="entry name" value="INTERFERON-INDUCIBLE GTPASE"/>
    <property type="match status" value="1"/>
</dbReference>
<dbReference type="InterPro" id="IPR051515">
    <property type="entry name" value="IRG"/>
</dbReference>
<keyword evidence="7" id="KW-1185">Reference proteome</keyword>
<comment type="caution">
    <text evidence="6">The sequence shown here is derived from an EMBL/GenBank/DDBJ whole genome shotgun (WGS) entry which is preliminary data.</text>
</comment>
<comment type="similarity">
    <text evidence="1">Belongs to the TRAFAC class dynamin-like GTPase superfamily. IRG family.</text>
</comment>
<dbReference type="InterPro" id="IPR007743">
    <property type="entry name" value="Immunity-related_GTPase-like"/>
</dbReference>
<evidence type="ECO:0000313" key="6">
    <source>
        <dbReference type="EMBL" id="KAH3726391.1"/>
    </source>
</evidence>
<name>A0A9D4CKK0_DREPO</name>
<dbReference type="GO" id="GO:0016787">
    <property type="term" value="F:hydrolase activity"/>
    <property type="evidence" value="ECO:0007669"/>
    <property type="project" value="UniProtKB-KW"/>
</dbReference>
<dbReference type="GO" id="GO:0005525">
    <property type="term" value="F:GTP binding"/>
    <property type="evidence" value="ECO:0007669"/>
    <property type="project" value="UniProtKB-KW"/>
</dbReference>
<gene>
    <name evidence="6" type="ORF">DPMN_052253</name>
</gene>
<evidence type="ECO:0000313" key="7">
    <source>
        <dbReference type="Proteomes" id="UP000828390"/>
    </source>
</evidence>
<dbReference type="SUPFAM" id="SSF52540">
    <property type="entry name" value="P-loop containing nucleoside triphosphate hydrolases"/>
    <property type="match status" value="1"/>
</dbReference>
<sequence length="396" mass="45564">MHFLPQLTEAELTDYQKVLDQCGYTELMKVLDKNNNKWRDIKINVAITGQSGSGKSSFINALRGLKDEDEGAAETGCVECTKVPTPYRHPDNTNLVLWDLPGVGTRFCPQDTYLQKVNFQEYDFIILVSSSRFTVYDTWLAKQIQAKFNDTNMFFIRSKIDSDLENKQKGRRIQMTEKSRLELFAAIKKNCHDNLMEDDIVNPSVFMINNHNTHTFDFERLANTLVYKVNALKRDALVLSISPFTEEIVAAKVDALKRRFNDVSKCAAVAAVNSKREKGERSEIDILKEEMLMYKRQLGIDAQSLNVVASKFEIDIEEIYVSLNSETHAILRKFDEYYAMHNKDVPSVFCGLPVLGIIVKLREYQGQCISFLKKLLQKCIKENETLQRKILEWSHT</sequence>
<dbReference type="InterPro" id="IPR030385">
    <property type="entry name" value="G_IRG_dom"/>
</dbReference>
<dbReference type="Pfam" id="PF05049">
    <property type="entry name" value="IIGP"/>
    <property type="match status" value="1"/>
</dbReference>
<dbReference type="Gene3D" id="3.40.50.300">
    <property type="entry name" value="P-loop containing nucleotide triphosphate hydrolases"/>
    <property type="match status" value="1"/>
</dbReference>
<keyword evidence="2" id="KW-0547">Nucleotide-binding</keyword>
<keyword evidence="4" id="KW-0342">GTP-binding</keyword>
<dbReference type="FunFam" id="3.40.50.300:FF:000541">
    <property type="entry name" value="Immunity related GTPase M"/>
    <property type="match status" value="1"/>
</dbReference>
<protein>
    <recommendedName>
        <fullName evidence="5">IRG-type G domain-containing protein</fullName>
    </recommendedName>
</protein>
<dbReference type="InterPro" id="IPR027417">
    <property type="entry name" value="P-loop_NTPase"/>
</dbReference>
<dbReference type="PANTHER" id="PTHR32341:SF10">
    <property type="entry name" value="INTERFERON-INDUCIBLE GTPASE 5"/>
    <property type="match status" value="1"/>
</dbReference>
<dbReference type="AlphaFoldDB" id="A0A9D4CKK0"/>
<reference evidence="6" key="1">
    <citation type="journal article" date="2019" name="bioRxiv">
        <title>The Genome of the Zebra Mussel, Dreissena polymorpha: A Resource for Invasive Species Research.</title>
        <authorList>
            <person name="McCartney M.A."/>
            <person name="Auch B."/>
            <person name="Kono T."/>
            <person name="Mallez S."/>
            <person name="Zhang Y."/>
            <person name="Obille A."/>
            <person name="Becker A."/>
            <person name="Abrahante J.E."/>
            <person name="Garbe J."/>
            <person name="Badalamenti J.P."/>
            <person name="Herman A."/>
            <person name="Mangelson H."/>
            <person name="Liachko I."/>
            <person name="Sullivan S."/>
            <person name="Sone E.D."/>
            <person name="Koren S."/>
            <person name="Silverstein K.A.T."/>
            <person name="Beckman K.B."/>
            <person name="Gohl D.M."/>
        </authorList>
    </citation>
    <scope>NUCLEOTIDE SEQUENCE</scope>
    <source>
        <strain evidence="6">Duluth1</strain>
        <tissue evidence="6">Whole animal</tissue>
    </source>
</reference>
<evidence type="ECO:0000256" key="1">
    <source>
        <dbReference type="ARBA" id="ARBA00005429"/>
    </source>
</evidence>
<accession>A0A9D4CKK0</accession>